<evidence type="ECO:0000256" key="1">
    <source>
        <dbReference type="SAM" id="Phobius"/>
    </source>
</evidence>
<protein>
    <submittedName>
        <fullName evidence="2">Uncharacterized protein</fullName>
    </submittedName>
</protein>
<accession>A0A315WQ84</accession>
<dbReference type="PANTHER" id="PTHR23080:SF133">
    <property type="entry name" value="SI:CH211-262I1.5-RELATED"/>
    <property type="match status" value="1"/>
</dbReference>
<comment type="caution">
    <text evidence="2">The sequence shown here is derived from an EMBL/GenBank/DDBJ whole genome shotgun (WGS) entry which is preliminary data.</text>
</comment>
<dbReference type="AlphaFoldDB" id="A0A315WQ84"/>
<reference evidence="2 3" key="1">
    <citation type="journal article" date="2018" name="G3 (Bethesda)">
        <title>A High-Quality Reference Genome for the Invasive Mosquitofish Gambusia affinis Using a Chicago Library.</title>
        <authorList>
            <person name="Hoffberg S.L."/>
            <person name="Troendle N.J."/>
            <person name="Glenn T.C."/>
            <person name="Mahmud O."/>
            <person name="Louha S."/>
            <person name="Chalopin D."/>
            <person name="Bennetzen J.L."/>
            <person name="Mauricio R."/>
        </authorList>
    </citation>
    <scope>NUCLEOTIDE SEQUENCE [LARGE SCALE GENOMIC DNA]</scope>
    <source>
        <strain evidence="2">NE01/NJP1002.9</strain>
        <tissue evidence="2">Muscle</tissue>
    </source>
</reference>
<keyword evidence="1" id="KW-1133">Transmembrane helix</keyword>
<feature type="non-terminal residue" evidence="2">
    <location>
        <position position="97"/>
    </location>
</feature>
<evidence type="ECO:0000313" key="2">
    <source>
        <dbReference type="EMBL" id="PWA31960.1"/>
    </source>
</evidence>
<proteinExistence type="predicted"/>
<dbReference type="PANTHER" id="PTHR23080">
    <property type="entry name" value="THAP DOMAIN PROTEIN"/>
    <property type="match status" value="1"/>
</dbReference>
<sequence>MFSKSKSHCTVKGLIGMALHGLANFLTEDMAIMVDKGFLISDYTQKITHLLVAIELVSQRVKENKLFDSVIPLSIVVTINGLFAVAFLLINYQNKPL</sequence>
<keyword evidence="1" id="KW-0472">Membrane</keyword>
<keyword evidence="3" id="KW-1185">Reference proteome</keyword>
<dbReference type="EMBL" id="NHOQ01000243">
    <property type="protein sequence ID" value="PWA31960.1"/>
    <property type="molecule type" value="Genomic_DNA"/>
</dbReference>
<dbReference type="Proteomes" id="UP000250572">
    <property type="component" value="Unassembled WGS sequence"/>
</dbReference>
<gene>
    <name evidence="2" type="ORF">CCH79_00019275</name>
</gene>
<feature type="transmembrane region" description="Helical" evidence="1">
    <location>
        <begin position="70"/>
        <end position="90"/>
    </location>
</feature>
<keyword evidence="1" id="KW-0812">Transmembrane</keyword>
<evidence type="ECO:0000313" key="3">
    <source>
        <dbReference type="Proteomes" id="UP000250572"/>
    </source>
</evidence>
<organism evidence="2 3">
    <name type="scientific">Gambusia affinis</name>
    <name type="common">Western mosquitofish</name>
    <name type="synonym">Heterandria affinis</name>
    <dbReference type="NCBI Taxonomy" id="33528"/>
    <lineage>
        <taxon>Eukaryota</taxon>
        <taxon>Metazoa</taxon>
        <taxon>Chordata</taxon>
        <taxon>Craniata</taxon>
        <taxon>Vertebrata</taxon>
        <taxon>Euteleostomi</taxon>
        <taxon>Actinopterygii</taxon>
        <taxon>Neopterygii</taxon>
        <taxon>Teleostei</taxon>
        <taxon>Neoteleostei</taxon>
        <taxon>Acanthomorphata</taxon>
        <taxon>Ovalentaria</taxon>
        <taxon>Atherinomorphae</taxon>
        <taxon>Cyprinodontiformes</taxon>
        <taxon>Poeciliidae</taxon>
        <taxon>Poeciliinae</taxon>
        <taxon>Gambusia</taxon>
    </lineage>
</organism>
<name>A0A315WQ84_GAMAF</name>